<accession>A0A6C8GG75</accession>
<organism evidence="2 3">
    <name type="scientific">Salmonella enterica subsp. enterica serovar Adelaide str. A4-669</name>
    <dbReference type="NCBI Taxonomy" id="913063"/>
    <lineage>
        <taxon>Bacteria</taxon>
        <taxon>Pseudomonadati</taxon>
        <taxon>Pseudomonadota</taxon>
        <taxon>Gammaproteobacteria</taxon>
        <taxon>Enterobacterales</taxon>
        <taxon>Enterobacteriaceae</taxon>
        <taxon>Salmonella</taxon>
    </lineage>
</organism>
<reference evidence="2 3" key="1">
    <citation type="journal article" date="2011" name="BMC Genomics">
        <title>Genome sequencing reveals diversification of virulence factor content and possible host adaptation in distinct subpopulations of Salmonella enterica.</title>
        <authorList>
            <person name="den Bakker H.C."/>
            <person name="Moreno Switt A.I."/>
            <person name="Govoni G."/>
            <person name="Cummings C.A."/>
            <person name="Ranieri M.L."/>
            <person name="Degoricija L."/>
            <person name="Hoelzer K."/>
            <person name="Rodriguez-Rivera L.D."/>
            <person name="Brown S."/>
            <person name="Bolchacova E."/>
            <person name="Furtado M.R."/>
            <person name="Wiedmann M."/>
        </authorList>
    </citation>
    <scope>NUCLEOTIDE SEQUENCE [LARGE SCALE GENOMIC DNA]</scope>
    <source>
        <strain evidence="2 3">A4-669</strain>
    </source>
</reference>
<feature type="transmembrane region" description="Helical" evidence="1">
    <location>
        <begin position="6"/>
        <end position="24"/>
    </location>
</feature>
<proteinExistence type="predicted"/>
<keyword evidence="1" id="KW-0812">Transmembrane</keyword>
<dbReference type="AlphaFoldDB" id="A0A6C8GG75"/>
<sequence length="38" mass="4392">MNLLTVSTDLISIFLFTTLFLFFARKVAKRVKSQKKSV</sequence>
<keyword evidence="1" id="KW-0472">Membrane</keyword>
<protein>
    <submittedName>
        <fullName evidence="2">Uncharacterized protein</fullName>
    </submittedName>
</protein>
<dbReference type="Proteomes" id="UP000004906">
    <property type="component" value="Unassembled WGS sequence"/>
</dbReference>
<dbReference type="EMBL" id="AFCI01001791">
    <property type="protein sequence ID" value="EHC29924.1"/>
    <property type="molecule type" value="Genomic_DNA"/>
</dbReference>
<name>A0A6C8GG75_SALET</name>
<comment type="caution">
    <text evidence="2">The sequence shown here is derived from an EMBL/GenBank/DDBJ whole genome shotgun (WGS) entry which is preliminary data.</text>
</comment>
<evidence type="ECO:0000313" key="3">
    <source>
        <dbReference type="Proteomes" id="UP000004906"/>
    </source>
</evidence>
<evidence type="ECO:0000313" key="2">
    <source>
        <dbReference type="EMBL" id="EHC29924.1"/>
    </source>
</evidence>
<keyword evidence="1" id="KW-1133">Transmembrane helix</keyword>
<evidence type="ECO:0000256" key="1">
    <source>
        <dbReference type="SAM" id="Phobius"/>
    </source>
</evidence>
<gene>
    <name evidence="2" type="ORF">LTSEADE_5398</name>
</gene>